<evidence type="ECO:0000256" key="4">
    <source>
        <dbReference type="ARBA" id="ARBA00005975"/>
    </source>
</evidence>
<keyword evidence="8" id="KW-0812">Transmembrane</keyword>
<dbReference type="EMBL" id="JABEBT010000048">
    <property type="protein sequence ID" value="KAF7634999.1"/>
    <property type="molecule type" value="Genomic_DNA"/>
</dbReference>
<protein>
    <submittedName>
        <fullName evidence="10">LITAF domain-containing protein</fullName>
    </submittedName>
</protein>
<feature type="domain" description="LITAF" evidence="9">
    <location>
        <begin position="45"/>
        <end position="122"/>
    </location>
</feature>
<dbReference type="OrthoDB" id="5599753at2759"/>
<dbReference type="PANTHER" id="PTHR23292">
    <property type="entry name" value="LIPOPOLYSACCHARIDE-INDUCED TUMOR NECROSIS FACTOR-ALPHA FACTOR"/>
    <property type="match status" value="1"/>
</dbReference>
<keyword evidence="6" id="KW-0862">Zinc</keyword>
<name>A0A8S9ZNJ5_9BILA</name>
<evidence type="ECO:0000256" key="1">
    <source>
        <dbReference type="ARBA" id="ARBA00004414"/>
    </source>
</evidence>
<evidence type="ECO:0000256" key="2">
    <source>
        <dbReference type="ARBA" id="ARBA00004481"/>
    </source>
</evidence>
<keyword evidence="11" id="KW-1185">Reference proteome</keyword>
<accession>A0A8S9ZNJ5</accession>
<dbReference type="Proteomes" id="UP000605970">
    <property type="component" value="Unassembled WGS sequence"/>
</dbReference>
<evidence type="ECO:0000256" key="8">
    <source>
        <dbReference type="SAM" id="Phobius"/>
    </source>
</evidence>
<dbReference type="PANTHER" id="PTHR23292:SF6">
    <property type="entry name" value="FI16602P1-RELATED"/>
    <property type="match status" value="1"/>
</dbReference>
<evidence type="ECO:0000313" key="10">
    <source>
        <dbReference type="EMBL" id="KAF7634999.1"/>
    </source>
</evidence>
<dbReference type="InterPro" id="IPR006629">
    <property type="entry name" value="LITAF"/>
</dbReference>
<dbReference type="AlphaFoldDB" id="A0A8S9ZNJ5"/>
<sequence>MKPPPCYEETTENELINNSNIYPKNQLNDHQPFSQPLICPHSQNVAALNIQPNVAQLFGPDPQQAYCPTCRQRTITEVKHVSGLYTWIIFICCICVPFCVDSFKDCQHFCVQCHNYIGTHKRAYSKSAKRNTIIMVTIMFIILILCYIMEQYHKPKYY</sequence>
<reference evidence="10" key="1">
    <citation type="journal article" date="2020" name="Ecol. Evol.">
        <title>Genome structure and content of the rice root-knot nematode (Meloidogyne graminicola).</title>
        <authorList>
            <person name="Phan N.T."/>
            <person name="Danchin E.G.J."/>
            <person name="Klopp C."/>
            <person name="Perfus-Barbeoch L."/>
            <person name="Kozlowski D.K."/>
            <person name="Koutsovoulos G.D."/>
            <person name="Lopez-Roques C."/>
            <person name="Bouchez O."/>
            <person name="Zahm M."/>
            <person name="Besnard G."/>
            <person name="Bellafiore S."/>
        </authorList>
    </citation>
    <scope>NUCLEOTIDE SEQUENCE</scope>
    <source>
        <strain evidence="10">VN-18</strain>
    </source>
</reference>
<dbReference type="Pfam" id="PF10601">
    <property type="entry name" value="zf-LITAF-like"/>
    <property type="match status" value="1"/>
</dbReference>
<dbReference type="SMART" id="SM00714">
    <property type="entry name" value="LITAF"/>
    <property type="match status" value="1"/>
</dbReference>
<feature type="transmembrane region" description="Helical" evidence="8">
    <location>
        <begin position="131"/>
        <end position="150"/>
    </location>
</feature>
<evidence type="ECO:0000256" key="6">
    <source>
        <dbReference type="ARBA" id="ARBA00022833"/>
    </source>
</evidence>
<comment type="similarity">
    <text evidence="4">Belongs to the CDIP1/LITAF family.</text>
</comment>
<gene>
    <name evidence="10" type="ORF">Mgra_00005596</name>
</gene>
<evidence type="ECO:0000256" key="7">
    <source>
        <dbReference type="ARBA" id="ARBA00023136"/>
    </source>
</evidence>
<proteinExistence type="inferred from homology"/>
<keyword evidence="7 8" id="KW-0472">Membrane</keyword>
<dbReference type="GO" id="GO:0031902">
    <property type="term" value="C:late endosome membrane"/>
    <property type="evidence" value="ECO:0007669"/>
    <property type="project" value="UniProtKB-SubCell"/>
</dbReference>
<keyword evidence="5" id="KW-0479">Metal-binding</keyword>
<keyword evidence="8" id="KW-1133">Transmembrane helix</keyword>
<dbReference type="GO" id="GO:0008270">
    <property type="term" value="F:zinc ion binding"/>
    <property type="evidence" value="ECO:0007669"/>
    <property type="project" value="TreeGrafter"/>
</dbReference>
<dbReference type="GO" id="GO:0005765">
    <property type="term" value="C:lysosomal membrane"/>
    <property type="evidence" value="ECO:0007669"/>
    <property type="project" value="UniProtKB-SubCell"/>
</dbReference>
<organism evidence="10 11">
    <name type="scientific">Meloidogyne graminicola</name>
    <dbReference type="NCBI Taxonomy" id="189291"/>
    <lineage>
        <taxon>Eukaryota</taxon>
        <taxon>Metazoa</taxon>
        <taxon>Ecdysozoa</taxon>
        <taxon>Nematoda</taxon>
        <taxon>Chromadorea</taxon>
        <taxon>Rhabditida</taxon>
        <taxon>Tylenchina</taxon>
        <taxon>Tylenchomorpha</taxon>
        <taxon>Tylenchoidea</taxon>
        <taxon>Meloidogynidae</taxon>
        <taxon>Meloidogyninae</taxon>
        <taxon>Meloidogyne</taxon>
    </lineage>
</organism>
<comment type="subcellular location">
    <subcellularLocation>
        <location evidence="2">Endosome membrane</location>
        <topology evidence="2">Peripheral membrane protein</topology>
    </subcellularLocation>
    <subcellularLocation>
        <location evidence="1">Late endosome membrane</location>
    </subcellularLocation>
    <subcellularLocation>
        <location evidence="3">Lysosome membrane</location>
        <topology evidence="3">Peripheral membrane protein</topology>
        <orientation evidence="3">Cytoplasmic side</orientation>
    </subcellularLocation>
</comment>
<dbReference type="PROSITE" id="PS51837">
    <property type="entry name" value="LITAF"/>
    <property type="match status" value="1"/>
</dbReference>
<evidence type="ECO:0000313" key="11">
    <source>
        <dbReference type="Proteomes" id="UP000605970"/>
    </source>
</evidence>
<evidence type="ECO:0000256" key="5">
    <source>
        <dbReference type="ARBA" id="ARBA00022723"/>
    </source>
</evidence>
<evidence type="ECO:0000259" key="9">
    <source>
        <dbReference type="PROSITE" id="PS51837"/>
    </source>
</evidence>
<evidence type="ECO:0000256" key="3">
    <source>
        <dbReference type="ARBA" id="ARBA00004630"/>
    </source>
</evidence>
<dbReference type="InterPro" id="IPR037519">
    <property type="entry name" value="LITAF_fam"/>
</dbReference>
<comment type="caution">
    <text evidence="10">The sequence shown here is derived from an EMBL/GenBank/DDBJ whole genome shotgun (WGS) entry which is preliminary data.</text>
</comment>